<organism evidence="2 3">
    <name type="scientific">Paenibacillus qinlingensis</name>
    <dbReference type="NCBI Taxonomy" id="1837343"/>
    <lineage>
        <taxon>Bacteria</taxon>
        <taxon>Bacillati</taxon>
        <taxon>Bacillota</taxon>
        <taxon>Bacilli</taxon>
        <taxon>Bacillales</taxon>
        <taxon>Paenibacillaceae</taxon>
        <taxon>Paenibacillus</taxon>
    </lineage>
</organism>
<evidence type="ECO:0000313" key="2">
    <source>
        <dbReference type="EMBL" id="MDR6555466.1"/>
    </source>
</evidence>
<accession>A0ABU1P6S6</accession>
<dbReference type="Pfam" id="PF14297">
    <property type="entry name" value="Lin1244_N"/>
    <property type="match status" value="1"/>
</dbReference>
<evidence type="ECO:0000313" key="3">
    <source>
        <dbReference type="Proteomes" id="UP001267290"/>
    </source>
</evidence>
<reference evidence="2 3" key="1">
    <citation type="submission" date="2023-07" db="EMBL/GenBank/DDBJ databases">
        <title>Sorghum-associated microbial communities from plants grown in Nebraska, USA.</title>
        <authorList>
            <person name="Schachtman D."/>
        </authorList>
    </citation>
    <scope>NUCLEOTIDE SEQUENCE [LARGE SCALE GENOMIC DNA]</scope>
    <source>
        <strain evidence="2 3">CC258</strain>
    </source>
</reference>
<keyword evidence="3" id="KW-1185">Reference proteome</keyword>
<dbReference type="EMBL" id="JAVDSB010000030">
    <property type="protein sequence ID" value="MDR6555466.1"/>
    <property type="molecule type" value="Genomic_DNA"/>
</dbReference>
<dbReference type="InterPro" id="IPR025400">
    <property type="entry name" value="Lin1244/Lin1753-like_N"/>
</dbReference>
<dbReference type="Proteomes" id="UP001267290">
    <property type="component" value="Unassembled WGS sequence"/>
</dbReference>
<name>A0ABU1P6S6_9BACL</name>
<sequence>MVAKDIFYFSHDSNARRDPKIVAMRGVYGSLGYAWYFMFIEMMREADGYRLEMKSKYAFNAYASEFQCERITIEEFVHDCVEEFNLFSSDGTYFWSESLMKRMDKVHEKSEKAKKSAAVRWKKSDRIANASKSDAINKSKVNEIKDNLLSLINQSEIKYEKDEQLEIILSFVNVMDVEVIEDVINRSKGNHINYVKKALRNRMNEGNTKKESIKPAFVSHSEKEAVIQQRLAEERKEAIPQSFKPEFEEVSA</sequence>
<feature type="domain" description="Lin1244/Lin1753-like N-terminal" evidence="1">
    <location>
        <begin position="8"/>
        <end position="98"/>
    </location>
</feature>
<protein>
    <recommendedName>
        <fullName evidence="1">Lin1244/Lin1753-like N-terminal domain-containing protein</fullName>
    </recommendedName>
</protein>
<proteinExistence type="predicted"/>
<dbReference type="RefSeq" id="WP_310502794.1">
    <property type="nucleotide sequence ID" value="NZ_JAVDSB010000030.1"/>
</dbReference>
<gene>
    <name evidence="2" type="ORF">J2736_006728</name>
</gene>
<evidence type="ECO:0000259" key="1">
    <source>
        <dbReference type="Pfam" id="PF14297"/>
    </source>
</evidence>
<comment type="caution">
    <text evidence="2">The sequence shown here is derived from an EMBL/GenBank/DDBJ whole genome shotgun (WGS) entry which is preliminary data.</text>
</comment>